<dbReference type="Proteomes" id="UP001282284">
    <property type="component" value="Unassembled WGS sequence"/>
</dbReference>
<dbReference type="InterPro" id="IPR016181">
    <property type="entry name" value="Acyl_CoA_acyltransferase"/>
</dbReference>
<dbReference type="PANTHER" id="PTHR43792">
    <property type="entry name" value="GNAT FAMILY, PUTATIVE (AFU_ORTHOLOGUE AFUA_3G00765)-RELATED-RELATED"/>
    <property type="match status" value="1"/>
</dbReference>
<organism evidence="2 3">
    <name type="scientific">Sporosarcina saromensis</name>
    <dbReference type="NCBI Taxonomy" id="359365"/>
    <lineage>
        <taxon>Bacteria</taxon>
        <taxon>Bacillati</taxon>
        <taxon>Bacillota</taxon>
        <taxon>Bacilli</taxon>
        <taxon>Bacillales</taxon>
        <taxon>Caryophanaceae</taxon>
        <taxon>Sporosarcina</taxon>
    </lineage>
</organism>
<evidence type="ECO:0000313" key="2">
    <source>
        <dbReference type="EMBL" id="MDW0113941.1"/>
    </source>
</evidence>
<evidence type="ECO:0000259" key="1">
    <source>
        <dbReference type="PROSITE" id="PS51186"/>
    </source>
</evidence>
<dbReference type="RefSeq" id="WP_317944624.1">
    <property type="nucleotide sequence ID" value="NZ_JAUBDI010000011.1"/>
</dbReference>
<dbReference type="PROSITE" id="PS51186">
    <property type="entry name" value="GNAT"/>
    <property type="match status" value="1"/>
</dbReference>
<dbReference type="InterPro" id="IPR051531">
    <property type="entry name" value="N-acetyltransferase"/>
</dbReference>
<dbReference type="EMBL" id="JAUBDI010000011">
    <property type="protein sequence ID" value="MDW0113941.1"/>
    <property type="molecule type" value="Genomic_DNA"/>
</dbReference>
<accession>A0ABU4GAF9</accession>
<feature type="domain" description="N-acetyltransferase" evidence="1">
    <location>
        <begin position="8"/>
        <end position="149"/>
    </location>
</feature>
<dbReference type="PANTHER" id="PTHR43792:SF13">
    <property type="entry name" value="ACETYLTRANSFERASE"/>
    <property type="match status" value="1"/>
</dbReference>
<keyword evidence="3" id="KW-1185">Reference proteome</keyword>
<reference evidence="2 3" key="1">
    <citation type="submission" date="2023-06" db="EMBL/GenBank/DDBJ databases">
        <title>Sporosarcina sp. nov., isolated from Korean traditional fermented seafood 'Jeotgal'.</title>
        <authorList>
            <person name="Yang A.I."/>
            <person name="Shin N.-R."/>
        </authorList>
    </citation>
    <scope>NUCLEOTIDE SEQUENCE [LARGE SCALE GENOMIC DNA]</scope>
    <source>
        <strain evidence="2 3">KCTC13119</strain>
    </source>
</reference>
<dbReference type="InterPro" id="IPR000182">
    <property type="entry name" value="GNAT_dom"/>
</dbReference>
<sequence>MYIKTDRLLIIPCTEESYKDLADTYKMGPHVEMHLEELKTDCHAKGWGVWFVIHSESDIVIGDVGFKGKPNHQTVEIGYGIQSDFQNQGFATEAVNAIKNWAFASNQVTKIIAECATENAASMRVLEKIGMSRTSSTDNYIYWQVEFAE</sequence>
<gene>
    <name evidence="2" type="ORF">QT711_12150</name>
</gene>
<dbReference type="Pfam" id="PF13302">
    <property type="entry name" value="Acetyltransf_3"/>
    <property type="match status" value="1"/>
</dbReference>
<name>A0ABU4GAF9_9BACL</name>
<proteinExistence type="predicted"/>
<evidence type="ECO:0000313" key="3">
    <source>
        <dbReference type="Proteomes" id="UP001282284"/>
    </source>
</evidence>
<dbReference type="Gene3D" id="3.40.630.30">
    <property type="match status" value="1"/>
</dbReference>
<dbReference type="SUPFAM" id="SSF55729">
    <property type="entry name" value="Acyl-CoA N-acyltransferases (Nat)"/>
    <property type="match status" value="1"/>
</dbReference>
<protein>
    <submittedName>
        <fullName evidence="2">GNAT family N-acetyltransferase</fullName>
    </submittedName>
</protein>
<comment type="caution">
    <text evidence="2">The sequence shown here is derived from an EMBL/GenBank/DDBJ whole genome shotgun (WGS) entry which is preliminary data.</text>
</comment>